<dbReference type="EMBL" id="CM023477">
    <property type="protein sequence ID" value="KAH7938226.1"/>
    <property type="molecule type" value="Genomic_DNA"/>
</dbReference>
<name>A0ACB8CBG7_DERSI</name>
<evidence type="ECO:0000313" key="1">
    <source>
        <dbReference type="EMBL" id="KAH7938226.1"/>
    </source>
</evidence>
<gene>
    <name evidence="1" type="ORF">HPB49_021760</name>
</gene>
<dbReference type="Proteomes" id="UP000821865">
    <property type="component" value="Chromosome 8"/>
</dbReference>
<evidence type="ECO:0000313" key="2">
    <source>
        <dbReference type="Proteomes" id="UP000821865"/>
    </source>
</evidence>
<keyword evidence="2" id="KW-1185">Reference proteome</keyword>
<sequence>MEPMRRDERMRNRASRRDTNFAVVCQVELRDQRGHDLYQRGYAERYVPRRDTSLCTAIPRCSEVKPSDAGSAAASLTTTALTCHPKRDRGTAASLNVDHVILPRSALAVNSPTINQAVKRLTMWPVLRIAAYSNVLLLRMSAVADTSMLEDVLLKGESQLGQWCRTDSNCLTENSGCLAEICACKIGFVLHEDRCIPEPRNRGFSKVYLMSIGCLLSILIFSMSLCFLYWKRKLDDRRNLEVEDNSSVVGIAPPLWSDTCSTDKPPSYEVAVSRSCFRFKLESPAPSSWHALPSSDNQVSIALPPAYEEVTQHEKRHHVRNAASRASI</sequence>
<accession>A0ACB8CBG7</accession>
<organism evidence="1 2">
    <name type="scientific">Dermacentor silvarum</name>
    <name type="common">Tick</name>
    <dbReference type="NCBI Taxonomy" id="543639"/>
    <lineage>
        <taxon>Eukaryota</taxon>
        <taxon>Metazoa</taxon>
        <taxon>Ecdysozoa</taxon>
        <taxon>Arthropoda</taxon>
        <taxon>Chelicerata</taxon>
        <taxon>Arachnida</taxon>
        <taxon>Acari</taxon>
        <taxon>Parasitiformes</taxon>
        <taxon>Ixodida</taxon>
        <taxon>Ixodoidea</taxon>
        <taxon>Ixodidae</taxon>
        <taxon>Rhipicephalinae</taxon>
        <taxon>Dermacentor</taxon>
    </lineage>
</organism>
<comment type="caution">
    <text evidence="1">The sequence shown here is derived from an EMBL/GenBank/DDBJ whole genome shotgun (WGS) entry which is preliminary data.</text>
</comment>
<proteinExistence type="predicted"/>
<protein>
    <submittedName>
        <fullName evidence="1">Uncharacterized protein</fullName>
    </submittedName>
</protein>
<reference evidence="1" key="1">
    <citation type="submission" date="2020-05" db="EMBL/GenBank/DDBJ databases">
        <title>Large-scale comparative analyses of tick genomes elucidate their genetic diversity and vector capacities.</title>
        <authorList>
            <person name="Jia N."/>
            <person name="Wang J."/>
            <person name="Shi W."/>
            <person name="Du L."/>
            <person name="Sun Y."/>
            <person name="Zhan W."/>
            <person name="Jiang J."/>
            <person name="Wang Q."/>
            <person name="Zhang B."/>
            <person name="Ji P."/>
            <person name="Sakyi L.B."/>
            <person name="Cui X."/>
            <person name="Yuan T."/>
            <person name="Jiang B."/>
            <person name="Yang W."/>
            <person name="Lam T.T.-Y."/>
            <person name="Chang Q."/>
            <person name="Ding S."/>
            <person name="Wang X."/>
            <person name="Zhu J."/>
            <person name="Ruan X."/>
            <person name="Zhao L."/>
            <person name="Wei J."/>
            <person name="Que T."/>
            <person name="Du C."/>
            <person name="Cheng J."/>
            <person name="Dai P."/>
            <person name="Han X."/>
            <person name="Huang E."/>
            <person name="Gao Y."/>
            <person name="Liu J."/>
            <person name="Shao H."/>
            <person name="Ye R."/>
            <person name="Li L."/>
            <person name="Wei W."/>
            <person name="Wang X."/>
            <person name="Wang C."/>
            <person name="Yang T."/>
            <person name="Huo Q."/>
            <person name="Li W."/>
            <person name="Guo W."/>
            <person name="Chen H."/>
            <person name="Zhou L."/>
            <person name="Ni X."/>
            <person name="Tian J."/>
            <person name="Zhou Y."/>
            <person name="Sheng Y."/>
            <person name="Liu T."/>
            <person name="Pan Y."/>
            <person name="Xia L."/>
            <person name="Li J."/>
            <person name="Zhao F."/>
            <person name="Cao W."/>
        </authorList>
    </citation>
    <scope>NUCLEOTIDE SEQUENCE</scope>
    <source>
        <strain evidence="1">Dsil-2018</strain>
    </source>
</reference>